<dbReference type="Proteomes" id="UP000828390">
    <property type="component" value="Unassembled WGS sequence"/>
</dbReference>
<comment type="caution">
    <text evidence="1">The sequence shown here is derived from an EMBL/GenBank/DDBJ whole genome shotgun (WGS) entry which is preliminary data.</text>
</comment>
<reference evidence="1" key="2">
    <citation type="submission" date="2020-11" db="EMBL/GenBank/DDBJ databases">
        <authorList>
            <person name="McCartney M.A."/>
            <person name="Auch B."/>
            <person name="Kono T."/>
            <person name="Mallez S."/>
            <person name="Becker A."/>
            <person name="Gohl D.M."/>
            <person name="Silverstein K.A.T."/>
            <person name="Koren S."/>
            <person name="Bechman K.B."/>
            <person name="Herman A."/>
            <person name="Abrahante J.E."/>
            <person name="Garbe J."/>
        </authorList>
    </citation>
    <scope>NUCLEOTIDE SEQUENCE</scope>
    <source>
        <strain evidence="1">Duluth1</strain>
        <tissue evidence="1">Whole animal</tissue>
    </source>
</reference>
<keyword evidence="2" id="KW-1185">Reference proteome</keyword>
<protein>
    <submittedName>
        <fullName evidence="1">Uncharacterized protein</fullName>
    </submittedName>
</protein>
<proteinExistence type="predicted"/>
<accession>A0A9D4KYD6</accession>
<organism evidence="1 2">
    <name type="scientific">Dreissena polymorpha</name>
    <name type="common">Zebra mussel</name>
    <name type="synonym">Mytilus polymorpha</name>
    <dbReference type="NCBI Taxonomy" id="45954"/>
    <lineage>
        <taxon>Eukaryota</taxon>
        <taxon>Metazoa</taxon>
        <taxon>Spiralia</taxon>
        <taxon>Lophotrochozoa</taxon>
        <taxon>Mollusca</taxon>
        <taxon>Bivalvia</taxon>
        <taxon>Autobranchia</taxon>
        <taxon>Heteroconchia</taxon>
        <taxon>Euheterodonta</taxon>
        <taxon>Imparidentia</taxon>
        <taxon>Neoheterodontei</taxon>
        <taxon>Myida</taxon>
        <taxon>Dreissenoidea</taxon>
        <taxon>Dreissenidae</taxon>
        <taxon>Dreissena</taxon>
    </lineage>
</organism>
<sequence>MTAAFFHQRDGVLSVRGPGFNPRHLQFQHEDYKINDAYGLCCGANMCAINKNQRWRTEEKPMDRPESLDEEGFHFHCQPLRQQNDDEAKANRHAAYRQFVMWQHGRLGAGLLCVENPRQIF</sequence>
<reference evidence="1" key="1">
    <citation type="journal article" date="2019" name="bioRxiv">
        <title>The Genome of the Zebra Mussel, Dreissena polymorpha: A Resource for Invasive Species Research.</title>
        <authorList>
            <person name="McCartney M.A."/>
            <person name="Auch B."/>
            <person name="Kono T."/>
            <person name="Mallez S."/>
            <person name="Zhang Y."/>
            <person name="Obille A."/>
            <person name="Becker A."/>
            <person name="Abrahante J.E."/>
            <person name="Garbe J."/>
            <person name="Badalamenti J.P."/>
            <person name="Herman A."/>
            <person name="Mangelson H."/>
            <person name="Liachko I."/>
            <person name="Sullivan S."/>
            <person name="Sone E.D."/>
            <person name="Koren S."/>
            <person name="Silverstein K.A.T."/>
            <person name="Beckman K.B."/>
            <person name="Gohl D.M."/>
        </authorList>
    </citation>
    <scope>NUCLEOTIDE SEQUENCE</scope>
    <source>
        <strain evidence="1">Duluth1</strain>
        <tissue evidence="1">Whole animal</tissue>
    </source>
</reference>
<name>A0A9D4KYD6_DREPO</name>
<evidence type="ECO:0000313" key="2">
    <source>
        <dbReference type="Proteomes" id="UP000828390"/>
    </source>
</evidence>
<dbReference type="EMBL" id="JAIWYP010000003">
    <property type="protein sequence ID" value="KAH3848422.1"/>
    <property type="molecule type" value="Genomic_DNA"/>
</dbReference>
<evidence type="ECO:0000313" key="1">
    <source>
        <dbReference type="EMBL" id="KAH3848422.1"/>
    </source>
</evidence>
<dbReference type="AlphaFoldDB" id="A0A9D4KYD6"/>
<gene>
    <name evidence="1" type="ORF">DPMN_090785</name>
</gene>